<evidence type="ECO:0000259" key="7">
    <source>
        <dbReference type="Pfam" id="PF01628"/>
    </source>
</evidence>
<evidence type="ECO:0000256" key="6">
    <source>
        <dbReference type="HAMAP-Rule" id="MF_00081"/>
    </source>
</evidence>
<evidence type="ECO:0000313" key="10">
    <source>
        <dbReference type="Proteomes" id="UP000276128"/>
    </source>
</evidence>
<sequence>MLTERQRMILSAIIDDYVRSAEPIGSRSISKRGNVGFSPATIRNEMSDLEEMGFLEQPHTSAGRIPSHKGYRYYVDHLLQHGTLQTQDLDSMKGAFANRIQEMEGVIQHVAGILSSMTNYTSIVLGPEVFSTTLKHLQIVPLSETTAVAILVMNTGHVENKTITIPEGIAMSEIEKVVNLLNTRLHNVPLIHFKSKLYNEISQELSKYVTGYQELLGVIEGVMQSNEKDRLFLSGMTNMLKQPEFKDVEKVKSIFDLLEEAPTLIKLISPSNEGIEIKIGTENSLEAISNCSLITASYSHNGTPLGTIGILGPTRMEYGRVITLMDYLSRHLEGVLGRWYGK</sequence>
<dbReference type="PANTHER" id="PTHR34824">
    <property type="entry name" value="HEAT-INDUCIBLE TRANSCRIPTION REPRESSOR HRCA"/>
    <property type="match status" value="1"/>
</dbReference>
<dbReference type="InterPro" id="IPR036390">
    <property type="entry name" value="WH_DNA-bd_sf"/>
</dbReference>
<dbReference type="Gene3D" id="3.30.390.60">
    <property type="entry name" value="Heat-inducible transcription repressor hrca homolog, domain 3"/>
    <property type="match status" value="1"/>
</dbReference>
<gene>
    <name evidence="6 9" type="primary">hrcA</name>
    <name evidence="9" type="ORF">EJQ19_16855</name>
</gene>
<evidence type="ECO:0000256" key="3">
    <source>
        <dbReference type="ARBA" id="ARBA00023016"/>
    </source>
</evidence>
<dbReference type="AlphaFoldDB" id="A0A430JBV2"/>
<keyword evidence="3 6" id="KW-0346">Stress response</keyword>
<evidence type="ECO:0000259" key="8">
    <source>
        <dbReference type="Pfam" id="PF03444"/>
    </source>
</evidence>
<organism evidence="9 10">
    <name type="scientific">Paenibacillus whitsoniae</name>
    <dbReference type="NCBI Taxonomy" id="2496558"/>
    <lineage>
        <taxon>Bacteria</taxon>
        <taxon>Bacillati</taxon>
        <taxon>Bacillota</taxon>
        <taxon>Bacilli</taxon>
        <taxon>Bacillales</taxon>
        <taxon>Paenibacillaceae</taxon>
        <taxon>Paenibacillus</taxon>
    </lineage>
</organism>
<dbReference type="PANTHER" id="PTHR34824:SF1">
    <property type="entry name" value="HEAT-INDUCIBLE TRANSCRIPTION REPRESSOR HRCA"/>
    <property type="match status" value="1"/>
</dbReference>
<evidence type="ECO:0000256" key="4">
    <source>
        <dbReference type="ARBA" id="ARBA00023163"/>
    </source>
</evidence>
<keyword evidence="2 6" id="KW-0805">Transcription regulation</keyword>
<evidence type="ECO:0000256" key="5">
    <source>
        <dbReference type="ARBA" id="ARBA00055319"/>
    </source>
</evidence>
<reference evidence="9 10" key="1">
    <citation type="submission" date="2018-12" db="EMBL/GenBank/DDBJ databases">
        <title>Bacillus ochoae sp. nov., Paenibacillus whitsoniae sp. nov., Paenibacillus spiritus sp. nov. Isolated from the Mars Exploration Rover during spacecraft assembly.</title>
        <authorList>
            <person name="Seuylemezian A."/>
            <person name="Vaishampayan P."/>
        </authorList>
    </citation>
    <scope>NUCLEOTIDE SEQUENCE [LARGE SCALE GENOMIC DNA]</scope>
    <source>
        <strain evidence="9 10">MER 54</strain>
    </source>
</reference>
<dbReference type="Proteomes" id="UP000276128">
    <property type="component" value="Unassembled WGS sequence"/>
</dbReference>
<name>A0A430JBV2_9BACL</name>
<dbReference type="NCBIfam" id="TIGR00331">
    <property type="entry name" value="hrcA"/>
    <property type="match status" value="1"/>
</dbReference>
<dbReference type="InterPro" id="IPR005104">
    <property type="entry name" value="WHTH_HrcA_DNA-bd"/>
</dbReference>
<dbReference type="Pfam" id="PF03444">
    <property type="entry name" value="WHD_HrcA"/>
    <property type="match status" value="1"/>
</dbReference>
<evidence type="ECO:0000256" key="1">
    <source>
        <dbReference type="ARBA" id="ARBA00022491"/>
    </source>
</evidence>
<dbReference type="HAMAP" id="MF_00081">
    <property type="entry name" value="HrcA"/>
    <property type="match status" value="1"/>
</dbReference>
<dbReference type="EMBL" id="RXHU01000049">
    <property type="protein sequence ID" value="RTE08504.1"/>
    <property type="molecule type" value="Genomic_DNA"/>
</dbReference>
<dbReference type="InterPro" id="IPR036388">
    <property type="entry name" value="WH-like_DNA-bd_sf"/>
</dbReference>
<dbReference type="OrthoDB" id="9783139at2"/>
<accession>A0A430JBV2</accession>
<dbReference type="SUPFAM" id="SSF55781">
    <property type="entry name" value="GAF domain-like"/>
    <property type="match status" value="1"/>
</dbReference>
<evidence type="ECO:0000313" key="9">
    <source>
        <dbReference type="EMBL" id="RTE08504.1"/>
    </source>
</evidence>
<dbReference type="GO" id="GO:0045892">
    <property type="term" value="P:negative regulation of DNA-templated transcription"/>
    <property type="evidence" value="ECO:0007669"/>
    <property type="project" value="UniProtKB-UniRule"/>
</dbReference>
<proteinExistence type="inferred from homology"/>
<dbReference type="PIRSF" id="PIRSF005485">
    <property type="entry name" value="HrcA"/>
    <property type="match status" value="1"/>
</dbReference>
<dbReference type="InterPro" id="IPR029016">
    <property type="entry name" value="GAF-like_dom_sf"/>
</dbReference>
<comment type="function">
    <text evidence="5 6">Negative regulator of class I heat shock genes (grpE-dnaK-dnaJ and groELS operons). Prevents heat-shock induction of these operons.</text>
</comment>
<keyword evidence="1 6" id="KW-0678">Repressor</keyword>
<dbReference type="SUPFAM" id="SSF46785">
    <property type="entry name" value="Winged helix' DNA-binding domain"/>
    <property type="match status" value="1"/>
</dbReference>
<comment type="caution">
    <text evidence="9">The sequence shown here is derived from an EMBL/GenBank/DDBJ whole genome shotgun (WGS) entry which is preliminary data.</text>
</comment>
<feature type="domain" description="Winged helix-turn-helix transcription repressor HrcA DNA-binding" evidence="8">
    <location>
        <begin position="1"/>
        <end position="72"/>
    </location>
</feature>
<dbReference type="Gene3D" id="3.30.450.40">
    <property type="match status" value="1"/>
</dbReference>
<keyword evidence="10" id="KW-1185">Reference proteome</keyword>
<feature type="domain" description="Heat-inducible transcription repressor HrcA C-terminal" evidence="7">
    <location>
        <begin position="105"/>
        <end position="322"/>
    </location>
</feature>
<protein>
    <recommendedName>
        <fullName evidence="6">Heat-inducible transcription repressor HrcA</fullName>
    </recommendedName>
</protein>
<dbReference type="GO" id="GO:0003677">
    <property type="term" value="F:DNA binding"/>
    <property type="evidence" value="ECO:0007669"/>
    <property type="project" value="InterPro"/>
</dbReference>
<dbReference type="InterPro" id="IPR002571">
    <property type="entry name" value="HrcA"/>
</dbReference>
<dbReference type="InterPro" id="IPR023120">
    <property type="entry name" value="WHTH_transcript_rep_HrcA_IDD"/>
</dbReference>
<comment type="similarity">
    <text evidence="6">Belongs to the HrcA family.</text>
</comment>
<evidence type="ECO:0000256" key="2">
    <source>
        <dbReference type="ARBA" id="ARBA00023015"/>
    </source>
</evidence>
<dbReference type="InterPro" id="IPR021153">
    <property type="entry name" value="HrcA_C"/>
</dbReference>
<dbReference type="Gene3D" id="1.10.10.10">
    <property type="entry name" value="Winged helix-like DNA-binding domain superfamily/Winged helix DNA-binding domain"/>
    <property type="match status" value="1"/>
</dbReference>
<dbReference type="RefSeq" id="WP_126142404.1">
    <property type="nucleotide sequence ID" value="NZ_RXHU01000049.1"/>
</dbReference>
<keyword evidence="4 6" id="KW-0804">Transcription</keyword>
<dbReference type="Pfam" id="PF01628">
    <property type="entry name" value="HrcA"/>
    <property type="match status" value="1"/>
</dbReference>
<dbReference type="FunFam" id="1.10.10.10:FF:000049">
    <property type="entry name" value="Heat-inducible transcription repressor HrcA"/>
    <property type="match status" value="1"/>
</dbReference>